<feature type="domain" description="Integrin beta subunit VWA" evidence="14">
    <location>
        <begin position="31"/>
        <end position="212"/>
    </location>
</feature>
<evidence type="ECO:0000256" key="6">
    <source>
        <dbReference type="ARBA" id="ARBA00022737"/>
    </source>
</evidence>
<feature type="signal peptide" evidence="13">
    <location>
        <begin position="1"/>
        <end position="16"/>
    </location>
</feature>
<keyword evidence="5 13" id="KW-0732">Signal</keyword>
<proteinExistence type="inferred from homology"/>
<evidence type="ECO:0000313" key="16">
    <source>
        <dbReference type="Proteomes" id="UP001608902"/>
    </source>
</evidence>
<keyword evidence="8" id="KW-0401">Integrin</keyword>
<keyword evidence="10" id="KW-1015">Disulfide bond</keyword>
<keyword evidence="6" id="KW-0677">Repeat</keyword>
<accession>A0ABD6E3H3</accession>
<evidence type="ECO:0000256" key="1">
    <source>
        <dbReference type="ARBA" id="ARBA00004479"/>
    </source>
</evidence>
<dbReference type="AlphaFoldDB" id="A0ABD6E3H3"/>
<dbReference type="Gene3D" id="2.60.40.1510">
    <property type="entry name" value="ntegrin, alpha v. Chain A, domain 3"/>
    <property type="match status" value="1"/>
</dbReference>
<dbReference type="PRINTS" id="PR01186">
    <property type="entry name" value="INTEGRINB"/>
</dbReference>
<comment type="similarity">
    <text evidence="2">Belongs to the integrin beta chain family.</text>
</comment>
<dbReference type="InterPro" id="IPR013111">
    <property type="entry name" value="EGF_extracell"/>
</dbReference>
<name>A0ABD6E3H3_9BILA</name>
<dbReference type="PANTHER" id="PTHR10082:SF60">
    <property type="entry name" value="INTEGRIN BETA-PS"/>
    <property type="match status" value="1"/>
</dbReference>
<dbReference type="Proteomes" id="UP001608902">
    <property type="component" value="Unassembled WGS sequence"/>
</dbReference>
<keyword evidence="16" id="KW-1185">Reference proteome</keyword>
<dbReference type="Pfam" id="PF23105">
    <property type="entry name" value="EGF_integrin"/>
    <property type="match status" value="1"/>
</dbReference>
<evidence type="ECO:0000259" key="14">
    <source>
        <dbReference type="SMART" id="SM00187"/>
    </source>
</evidence>
<keyword evidence="3" id="KW-0245">EGF-like domain</keyword>
<dbReference type="InterPro" id="IPR057073">
    <property type="entry name" value="EGF_integrin_2"/>
</dbReference>
<dbReference type="GO" id="GO:0005886">
    <property type="term" value="C:plasma membrane"/>
    <property type="evidence" value="ECO:0007669"/>
    <property type="project" value="UniProtKB-ARBA"/>
</dbReference>
<evidence type="ECO:0000256" key="9">
    <source>
        <dbReference type="ARBA" id="ARBA00023136"/>
    </source>
</evidence>
<keyword evidence="7" id="KW-1133">Transmembrane helix</keyword>
<dbReference type="PROSITE" id="PS52047">
    <property type="entry name" value="I_EGF_2"/>
    <property type="match status" value="2"/>
</dbReference>
<dbReference type="SUPFAM" id="SSF103575">
    <property type="entry name" value="Plexin repeat"/>
    <property type="match status" value="1"/>
</dbReference>
<comment type="subcellular location">
    <subcellularLocation>
        <location evidence="1">Membrane</location>
        <topology evidence="1">Single-pass type I membrane protein</topology>
    </subcellularLocation>
</comment>
<sequence length="524" mass="57176">MLRWFLAFGAIFSVLSVDVQELCRSEAAEKSCSACLKQHPSCSWCMDPHMTSSFRCDSRTELEGKCGANFIFSPKGEVQLAPQYNLPLGSKQSDGSTVIQIDPQRVEVKIRPGEIVEVPYKYMHRNDQATSDFVLQTSEFRSLGVGLEFFIICQGHRQQGRQCPQVKPGQVVEFFIKVSLNECRARDGMAISVGSYGYNSVSGLYITPICDCDCDKPQMKQQNSPLCHGKGSLSCGHCECTKGFGGAHCECDLQRYGVRTDDELNNRCRKTPDDAICSGNGVCRCGQCQCTNPSITGQFCECSRLSCPKVDGRFCAGQGECVCGKCRCQPGFSGDDCGCSMDTAPCQENKKICNDHGSCVCGKCVCNNGYTGRTCGESPYVTVESKEDDIIEEKHKESAEGDGEMKDEGGPHGTQDHMSTEHHDDHKNDDHSDDHVGDHIGDHIDDHGDDRQSSVEDKGQFGAGEELPPAEDVADNGEKEMSDVGDSGGNEPAAEERSDSMSTSTTLLLTVSSFILSFTVIHQF</sequence>
<evidence type="ECO:0000256" key="10">
    <source>
        <dbReference type="ARBA" id="ARBA00023157"/>
    </source>
</evidence>
<gene>
    <name evidence="15" type="ORF">AB6A40_001138</name>
</gene>
<dbReference type="SMART" id="SM00187">
    <property type="entry name" value="INB"/>
    <property type="match status" value="1"/>
</dbReference>
<keyword evidence="11" id="KW-0325">Glycoprotein</keyword>
<dbReference type="PROSITE" id="PS00243">
    <property type="entry name" value="I_EGF_1"/>
    <property type="match status" value="2"/>
</dbReference>
<evidence type="ECO:0000256" key="2">
    <source>
        <dbReference type="ARBA" id="ARBA00007449"/>
    </source>
</evidence>
<evidence type="ECO:0000256" key="4">
    <source>
        <dbReference type="ARBA" id="ARBA00022692"/>
    </source>
</evidence>
<dbReference type="EMBL" id="JBGFUD010000384">
    <property type="protein sequence ID" value="MFH4974429.1"/>
    <property type="molecule type" value="Genomic_DNA"/>
</dbReference>
<dbReference type="InterPro" id="IPR057243">
    <property type="entry name" value="Integrin_I-EGF_CS"/>
</dbReference>
<evidence type="ECO:0000256" key="13">
    <source>
        <dbReference type="SAM" id="SignalP"/>
    </source>
</evidence>
<dbReference type="SUPFAM" id="SSF57196">
    <property type="entry name" value="EGF/Laminin"/>
    <property type="match status" value="3"/>
</dbReference>
<feature type="region of interest" description="Disordered" evidence="12">
    <location>
        <begin position="386"/>
        <end position="503"/>
    </location>
</feature>
<dbReference type="InterPro" id="IPR002369">
    <property type="entry name" value="Integrin_bsu_VWA"/>
</dbReference>
<evidence type="ECO:0000256" key="7">
    <source>
        <dbReference type="ARBA" id="ARBA00022989"/>
    </source>
</evidence>
<dbReference type="Gene3D" id="2.10.25.10">
    <property type="entry name" value="Laminin"/>
    <property type="match status" value="3"/>
</dbReference>
<comment type="caution">
    <text evidence="15">The sequence shown here is derived from an EMBL/GenBank/DDBJ whole genome shotgun (WGS) entry which is preliminary data.</text>
</comment>
<dbReference type="Pfam" id="PF18372">
    <property type="entry name" value="I-EGF_1"/>
    <property type="match status" value="1"/>
</dbReference>
<dbReference type="Gene3D" id="3.30.1680.10">
    <property type="entry name" value="ligand-binding face of the semaphorins, domain 2"/>
    <property type="match status" value="1"/>
</dbReference>
<evidence type="ECO:0000256" key="5">
    <source>
        <dbReference type="ARBA" id="ARBA00022729"/>
    </source>
</evidence>
<organism evidence="15 16">
    <name type="scientific">Gnathostoma spinigerum</name>
    <dbReference type="NCBI Taxonomy" id="75299"/>
    <lineage>
        <taxon>Eukaryota</taxon>
        <taxon>Metazoa</taxon>
        <taxon>Ecdysozoa</taxon>
        <taxon>Nematoda</taxon>
        <taxon>Chromadorea</taxon>
        <taxon>Rhabditida</taxon>
        <taxon>Spirurina</taxon>
        <taxon>Gnathostomatomorpha</taxon>
        <taxon>Gnathostomatoidea</taxon>
        <taxon>Gnathostomatidae</taxon>
        <taxon>Gnathostoma</taxon>
    </lineage>
</organism>
<dbReference type="InterPro" id="IPR032695">
    <property type="entry name" value="Integrin_dom_sf"/>
</dbReference>
<feature type="chain" id="PRO_5044806270" description="Integrin beta subunit VWA domain-containing protein" evidence="13">
    <location>
        <begin position="17"/>
        <end position="524"/>
    </location>
</feature>
<dbReference type="SUPFAM" id="SSF69179">
    <property type="entry name" value="Integrin domains"/>
    <property type="match status" value="1"/>
</dbReference>
<dbReference type="GO" id="GO:0007229">
    <property type="term" value="P:integrin-mediated signaling pathway"/>
    <property type="evidence" value="ECO:0007669"/>
    <property type="project" value="UniProtKB-KW"/>
</dbReference>
<dbReference type="Pfam" id="PF07974">
    <property type="entry name" value="EGF_2"/>
    <property type="match status" value="2"/>
</dbReference>
<dbReference type="PANTHER" id="PTHR10082">
    <property type="entry name" value="INTEGRIN BETA SUBUNIT"/>
    <property type="match status" value="1"/>
</dbReference>
<evidence type="ECO:0000256" key="3">
    <source>
        <dbReference type="ARBA" id="ARBA00022536"/>
    </source>
</evidence>
<keyword evidence="9" id="KW-0472">Membrane</keyword>
<dbReference type="InterPro" id="IPR040622">
    <property type="entry name" value="EGF_integrin_1"/>
</dbReference>
<dbReference type="FunFam" id="2.10.25.10:FF:000036">
    <property type="entry name" value="Integrin beta"/>
    <property type="match status" value="1"/>
</dbReference>
<evidence type="ECO:0000313" key="15">
    <source>
        <dbReference type="EMBL" id="MFH4974429.1"/>
    </source>
</evidence>
<evidence type="ECO:0000256" key="11">
    <source>
        <dbReference type="ARBA" id="ARBA00023180"/>
    </source>
</evidence>
<feature type="compositionally biased region" description="Basic and acidic residues" evidence="12">
    <location>
        <begin position="392"/>
        <end position="459"/>
    </location>
</feature>
<protein>
    <recommendedName>
        <fullName evidence="14">Integrin beta subunit VWA domain-containing protein</fullName>
    </recommendedName>
</protein>
<dbReference type="InterPro" id="IPR015812">
    <property type="entry name" value="Integrin_bsu"/>
</dbReference>
<keyword evidence="4" id="KW-0812">Transmembrane</keyword>
<evidence type="ECO:0000256" key="8">
    <source>
        <dbReference type="ARBA" id="ARBA00023037"/>
    </source>
</evidence>
<evidence type="ECO:0000256" key="12">
    <source>
        <dbReference type="SAM" id="MobiDB-lite"/>
    </source>
</evidence>
<reference evidence="15 16" key="1">
    <citation type="submission" date="2024-08" db="EMBL/GenBank/DDBJ databases">
        <title>Gnathostoma spinigerum genome.</title>
        <authorList>
            <person name="Gonzalez-Bertolin B."/>
            <person name="Monzon S."/>
            <person name="Zaballos A."/>
            <person name="Jimenez P."/>
            <person name="Dekumyoy P."/>
            <person name="Varona S."/>
            <person name="Cuesta I."/>
            <person name="Sumanam S."/>
            <person name="Adisakwattana P."/>
            <person name="Gasser R.B."/>
            <person name="Hernandez-Gonzalez A."/>
            <person name="Young N.D."/>
            <person name="Perteguer M.J."/>
        </authorList>
    </citation>
    <scope>NUCLEOTIDE SEQUENCE [LARGE SCALE GENOMIC DNA]</scope>
    <source>
        <strain evidence="15">AL3</strain>
        <tissue evidence="15">Liver</tissue>
    </source>
</reference>